<protein>
    <submittedName>
        <fullName evidence="2">Uncharacterized protein</fullName>
    </submittedName>
</protein>
<keyword evidence="3" id="KW-1185">Reference proteome</keyword>
<feature type="compositionally biased region" description="Basic and acidic residues" evidence="1">
    <location>
        <begin position="200"/>
        <end position="217"/>
    </location>
</feature>
<sequence>MAMNYFARVASRANSAGPTQTSVAARPAKAIDSPLVDVDQRLNLDPGEDFAAVPPTAQAPASPDAPSVSDTQEAGEIGAMPEAPLNTEVPEETLAPNTLAPDPQSEPLDDPPVSDPPDLSPDDDVQFVEHRAPPSVVANENTAEIFDTPNAEPPAPRPPTKEHEKDRRPDGPQSTPLARMMKAVAAAERWVTEDPAQSETVERREIEREAVAPRDQNDTIEVTPILPETMSDRPQQPVPRGPTVEIGQIEIEVVPRQHLHNPARHRHAPPRPRHRNRRCPSVGGKDR</sequence>
<feature type="compositionally biased region" description="Basic residues" evidence="1">
    <location>
        <begin position="257"/>
        <end position="278"/>
    </location>
</feature>
<dbReference type="EMBL" id="JBHDIY010000002">
    <property type="protein sequence ID" value="MFL4470093.1"/>
    <property type="molecule type" value="Genomic_DNA"/>
</dbReference>
<evidence type="ECO:0000313" key="2">
    <source>
        <dbReference type="EMBL" id="MFL4470093.1"/>
    </source>
</evidence>
<reference evidence="2 3" key="1">
    <citation type="submission" date="2024-08" db="EMBL/GenBank/DDBJ databases">
        <title>Tateyamaria sp. nov., isolated from marine algae.</title>
        <authorList>
            <person name="Choi B.J."/>
            <person name="Kim J.M."/>
            <person name="Lee J.K."/>
            <person name="Choi D.G."/>
            <person name="Bayburt H."/>
            <person name="Baek J.H."/>
            <person name="Han D.M."/>
            <person name="Jeon C.O."/>
        </authorList>
    </citation>
    <scope>NUCLEOTIDE SEQUENCE [LARGE SCALE GENOMIC DNA]</scope>
    <source>
        <strain evidence="2 3">KMU-156</strain>
    </source>
</reference>
<feature type="region of interest" description="Disordered" evidence="1">
    <location>
        <begin position="254"/>
        <end position="287"/>
    </location>
</feature>
<feature type="compositionally biased region" description="Basic and acidic residues" evidence="1">
    <location>
        <begin position="159"/>
        <end position="170"/>
    </location>
</feature>
<accession>A0ABW8USJ4</accession>
<evidence type="ECO:0000313" key="3">
    <source>
        <dbReference type="Proteomes" id="UP001627408"/>
    </source>
</evidence>
<dbReference type="Proteomes" id="UP001627408">
    <property type="component" value="Unassembled WGS sequence"/>
</dbReference>
<proteinExistence type="predicted"/>
<dbReference type="RefSeq" id="WP_407591964.1">
    <property type="nucleotide sequence ID" value="NZ_JBHDIY010000002.1"/>
</dbReference>
<name>A0ABW8USJ4_9RHOB</name>
<evidence type="ECO:0000256" key="1">
    <source>
        <dbReference type="SAM" id="MobiDB-lite"/>
    </source>
</evidence>
<comment type="caution">
    <text evidence="2">The sequence shown here is derived from an EMBL/GenBank/DDBJ whole genome shotgun (WGS) entry which is preliminary data.</text>
</comment>
<gene>
    <name evidence="2" type="ORF">ACERZ8_09520</name>
</gene>
<organism evidence="2 3">
    <name type="scientific">Tateyamaria armeniaca</name>
    <dbReference type="NCBI Taxonomy" id="2518930"/>
    <lineage>
        <taxon>Bacteria</taxon>
        <taxon>Pseudomonadati</taxon>
        <taxon>Pseudomonadota</taxon>
        <taxon>Alphaproteobacteria</taxon>
        <taxon>Rhodobacterales</taxon>
        <taxon>Roseobacteraceae</taxon>
        <taxon>Tateyamaria</taxon>
    </lineage>
</organism>
<feature type="compositionally biased region" description="Polar residues" evidence="1">
    <location>
        <begin position="12"/>
        <end position="23"/>
    </location>
</feature>
<feature type="region of interest" description="Disordered" evidence="1">
    <location>
        <begin position="10"/>
        <end position="242"/>
    </location>
</feature>